<keyword evidence="8" id="KW-1185">Reference proteome</keyword>
<evidence type="ECO:0000313" key="7">
    <source>
        <dbReference type="EMBL" id="MEL0614617.1"/>
    </source>
</evidence>
<dbReference type="CDD" id="cd09916">
    <property type="entry name" value="CpxP_like"/>
    <property type="match status" value="1"/>
</dbReference>
<dbReference type="Pfam" id="PF07813">
    <property type="entry name" value="LTXXQ"/>
    <property type="match status" value="1"/>
</dbReference>
<dbReference type="Gene3D" id="1.20.120.1490">
    <property type="match status" value="1"/>
</dbReference>
<evidence type="ECO:0000256" key="5">
    <source>
        <dbReference type="SAM" id="MobiDB-lite"/>
    </source>
</evidence>
<dbReference type="InterPro" id="IPR052211">
    <property type="entry name" value="Cpx_auxiliary_protein"/>
</dbReference>
<feature type="chain" id="PRO_5047417572" evidence="6">
    <location>
        <begin position="26"/>
        <end position="162"/>
    </location>
</feature>
<name>A0ABU9G804_9GAMM</name>
<feature type="signal peptide" evidence="6">
    <location>
        <begin position="1"/>
        <end position="25"/>
    </location>
</feature>
<dbReference type="Proteomes" id="UP001379949">
    <property type="component" value="Unassembled WGS sequence"/>
</dbReference>
<comment type="subcellular location">
    <subcellularLocation>
        <location evidence="1">Periplasm</location>
    </subcellularLocation>
</comment>
<dbReference type="RefSeq" id="WP_341565376.1">
    <property type="nucleotide sequence ID" value="NZ_JBAKAQ010000011.1"/>
</dbReference>
<evidence type="ECO:0000256" key="4">
    <source>
        <dbReference type="ARBA" id="ARBA00022764"/>
    </source>
</evidence>
<evidence type="ECO:0000256" key="6">
    <source>
        <dbReference type="SAM" id="SignalP"/>
    </source>
</evidence>
<reference evidence="7 8" key="1">
    <citation type="submission" date="2024-02" db="EMBL/GenBank/DDBJ databases">
        <title>Bacteria isolated from the canopy kelp, Nereocystis luetkeana.</title>
        <authorList>
            <person name="Pfister C.A."/>
            <person name="Younker I.T."/>
            <person name="Light S.H."/>
        </authorList>
    </citation>
    <scope>NUCLEOTIDE SEQUENCE [LARGE SCALE GENOMIC DNA]</scope>
    <source>
        <strain evidence="7 8">TI.4.07</strain>
    </source>
</reference>
<evidence type="ECO:0000256" key="2">
    <source>
        <dbReference type="ARBA" id="ARBA00008441"/>
    </source>
</evidence>
<keyword evidence="3 6" id="KW-0732">Signal</keyword>
<dbReference type="PANTHER" id="PTHR38102:SF1">
    <property type="entry name" value="PERIPLASMIC CHAPERONE SPY"/>
    <property type="match status" value="1"/>
</dbReference>
<dbReference type="EMBL" id="JBAKAR010000017">
    <property type="protein sequence ID" value="MEL0614617.1"/>
    <property type="molecule type" value="Genomic_DNA"/>
</dbReference>
<proteinExistence type="inferred from homology"/>
<accession>A0ABU9G804</accession>
<sequence>MKMIKKLMLATVVLPIALGSAGAFAGGGKDNQRPSMERCQAGPILNPKVIKRLDLTDAQKQQMKALRQADRADRKAKMDEHEKRINALLMADRFDQSKAEAMVKEGQNNRVERQVHMLEQQFKMLSILTPAQKEKLMTLNEKHQQKCDEKMRHGKGDREQGE</sequence>
<keyword evidence="4" id="KW-0574">Periplasm</keyword>
<protein>
    <submittedName>
        <fullName evidence="7">Spy/CpxP family protein refolding chaperone</fullName>
    </submittedName>
</protein>
<organism evidence="7 8">
    <name type="scientific">Marinomonas arenicola</name>
    <dbReference type="NCBI Taxonomy" id="569601"/>
    <lineage>
        <taxon>Bacteria</taxon>
        <taxon>Pseudomonadati</taxon>
        <taxon>Pseudomonadota</taxon>
        <taxon>Gammaproteobacteria</taxon>
        <taxon>Oceanospirillales</taxon>
        <taxon>Oceanospirillaceae</taxon>
        <taxon>Marinomonas</taxon>
    </lineage>
</organism>
<comment type="similarity">
    <text evidence="2">Belongs to the CpxP/Spy family.</text>
</comment>
<dbReference type="InterPro" id="IPR012899">
    <property type="entry name" value="LTXXQ"/>
</dbReference>
<comment type="caution">
    <text evidence="7">The sequence shown here is derived from an EMBL/GenBank/DDBJ whole genome shotgun (WGS) entry which is preliminary data.</text>
</comment>
<gene>
    <name evidence="7" type="ORF">V6242_15790</name>
</gene>
<evidence type="ECO:0000256" key="3">
    <source>
        <dbReference type="ARBA" id="ARBA00022729"/>
    </source>
</evidence>
<evidence type="ECO:0000256" key="1">
    <source>
        <dbReference type="ARBA" id="ARBA00004418"/>
    </source>
</evidence>
<evidence type="ECO:0000313" key="8">
    <source>
        <dbReference type="Proteomes" id="UP001379949"/>
    </source>
</evidence>
<dbReference type="PANTHER" id="PTHR38102">
    <property type="entry name" value="PERIPLASMIC CHAPERONE SPY"/>
    <property type="match status" value="1"/>
</dbReference>
<feature type="region of interest" description="Disordered" evidence="5">
    <location>
        <begin position="141"/>
        <end position="162"/>
    </location>
</feature>